<dbReference type="Proteomes" id="UP000198862">
    <property type="component" value="Unassembled WGS sequence"/>
</dbReference>
<dbReference type="RefSeq" id="WP_091982291.1">
    <property type="nucleotide sequence ID" value="NZ_FOLO01000007.1"/>
</dbReference>
<dbReference type="OrthoDB" id="6313635at2"/>
<dbReference type="InterPro" id="IPR021762">
    <property type="entry name" value="DUF3325"/>
</dbReference>
<dbReference type="AlphaFoldDB" id="A0A1I1IF57"/>
<keyword evidence="1" id="KW-0472">Membrane</keyword>
<keyword evidence="1" id="KW-0812">Transmembrane</keyword>
<accession>A0A1I1IF57</accession>
<proteinExistence type="predicted"/>
<gene>
    <name evidence="2" type="ORF">SAMN02745724_01444</name>
</gene>
<keyword evidence="1" id="KW-1133">Transmembrane helix</keyword>
<name>A0A1I1IF57_9GAMM</name>
<dbReference type="STRING" id="1123010.SAMN02745724_01444"/>
<protein>
    <submittedName>
        <fullName evidence="2">Uncharacterized protein</fullName>
    </submittedName>
</protein>
<organism evidence="2 3">
    <name type="scientific">Pseudoalteromonas denitrificans DSM 6059</name>
    <dbReference type="NCBI Taxonomy" id="1123010"/>
    <lineage>
        <taxon>Bacteria</taxon>
        <taxon>Pseudomonadati</taxon>
        <taxon>Pseudomonadota</taxon>
        <taxon>Gammaproteobacteria</taxon>
        <taxon>Alteromonadales</taxon>
        <taxon>Pseudoalteromonadaceae</taxon>
        <taxon>Pseudoalteromonas</taxon>
    </lineage>
</organism>
<sequence length="92" mass="10830">MLISFIIQFSALWFLSQAQKKHFKLVFNIPFTTYIEKKFKGLGWILLLLSYGVALIFENIPMASVYWLSFLSLNILSVTIFNSFYAYKFKKV</sequence>
<keyword evidence="3" id="KW-1185">Reference proteome</keyword>
<dbReference type="EMBL" id="FOLO01000007">
    <property type="protein sequence ID" value="SFC32898.1"/>
    <property type="molecule type" value="Genomic_DNA"/>
</dbReference>
<feature type="transmembrane region" description="Helical" evidence="1">
    <location>
        <begin position="42"/>
        <end position="58"/>
    </location>
</feature>
<evidence type="ECO:0000256" key="1">
    <source>
        <dbReference type="SAM" id="Phobius"/>
    </source>
</evidence>
<feature type="transmembrane region" description="Helical" evidence="1">
    <location>
        <begin position="65"/>
        <end position="87"/>
    </location>
</feature>
<evidence type="ECO:0000313" key="3">
    <source>
        <dbReference type="Proteomes" id="UP000198862"/>
    </source>
</evidence>
<dbReference type="Pfam" id="PF11804">
    <property type="entry name" value="DUF3325"/>
    <property type="match status" value="1"/>
</dbReference>
<evidence type="ECO:0000313" key="2">
    <source>
        <dbReference type="EMBL" id="SFC32898.1"/>
    </source>
</evidence>
<reference evidence="2 3" key="1">
    <citation type="submission" date="2016-10" db="EMBL/GenBank/DDBJ databases">
        <authorList>
            <person name="de Groot N.N."/>
        </authorList>
    </citation>
    <scope>NUCLEOTIDE SEQUENCE [LARGE SCALE GENOMIC DNA]</scope>
    <source>
        <strain evidence="2 3">DSM 6059</strain>
    </source>
</reference>